<protein>
    <submittedName>
        <fullName evidence="5">Glycosyltransferase involved in cell wall biosynthesis</fullName>
    </submittedName>
</protein>
<dbReference type="GO" id="GO:0016758">
    <property type="term" value="F:hexosyltransferase activity"/>
    <property type="evidence" value="ECO:0007669"/>
    <property type="project" value="TreeGrafter"/>
</dbReference>
<dbReference type="PANTHER" id="PTHR45947">
    <property type="entry name" value="SULFOQUINOVOSYL TRANSFERASE SQD2"/>
    <property type="match status" value="1"/>
</dbReference>
<name>A0A3D9ZN22_9ACTN</name>
<accession>A0A3D9ZN22</accession>
<evidence type="ECO:0000313" key="5">
    <source>
        <dbReference type="EMBL" id="REF98631.1"/>
    </source>
</evidence>
<dbReference type="RefSeq" id="WP_116069893.1">
    <property type="nucleotide sequence ID" value="NZ_BONB01000037.1"/>
</dbReference>
<dbReference type="InterPro" id="IPR028098">
    <property type="entry name" value="Glyco_trans_4-like_N"/>
</dbReference>
<evidence type="ECO:0000256" key="1">
    <source>
        <dbReference type="ARBA" id="ARBA00022676"/>
    </source>
</evidence>
<evidence type="ECO:0000313" key="6">
    <source>
        <dbReference type="Proteomes" id="UP000256913"/>
    </source>
</evidence>
<feature type="domain" description="Glycosyltransferase subfamily 4-like N-terminal" evidence="4">
    <location>
        <begin position="19"/>
        <end position="189"/>
    </location>
</feature>
<dbReference type="GO" id="GO:1901137">
    <property type="term" value="P:carbohydrate derivative biosynthetic process"/>
    <property type="evidence" value="ECO:0007669"/>
    <property type="project" value="UniProtKB-ARBA"/>
</dbReference>
<dbReference type="Pfam" id="PF13579">
    <property type="entry name" value="Glyco_trans_4_4"/>
    <property type="match status" value="1"/>
</dbReference>
<evidence type="ECO:0000256" key="2">
    <source>
        <dbReference type="ARBA" id="ARBA00022679"/>
    </source>
</evidence>
<dbReference type="Proteomes" id="UP000256913">
    <property type="component" value="Unassembled WGS sequence"/>
</dbReference>
<dbReference type="InterPro" id="IPR050194">
    <property type="entry name" value="Glycosyltransferase_grp1"/>
</dbReference>
<dbReference type="AlphaFoldDB" id="A0A3D9ZN22"/>
<dbReference type="SUPFAM" id="SSF53756">
    <property type="entry name" value="UDP-Glycosyltransferase/glycogen phosphorylase"/>
    <property type="match status" value="1"/>
</dbReference>
<proteinExistence type="predicted"/>
<keyword evidence="2 5" id="KW-0808">Transferase</keyword>
<dbReference type="Pfam" id="PF00534">
    <property type="entry name" value="Glycos_transf_1"/>
    <property type="match status" value="1"/>
</dbReference>
<comment type="caution">
    <text evidence="5">The sequence shown here is derived from an EMBL/GenBank/DDBJ whole genome shotgun (WGS) entry which is preliminary data.</text>
</comment>
<keyword evidence="6" id="KW-1185">Reference proteome</keyword>
<reference evidence="5 6" key="1">
    <citation type="submission" date="2018-08" db="EMBL/GenBank/DDBJ databases">
        <title>Sequencing the genomes of 1000 actinobacteria strains.</title>
        <authorList>
            <person name="Klenk H.-P."/>
        </authorList>
    </citation>
    <scope>NUCLEOTIDE SEQUENCE [LARGE SCALE GENOMIC DNA]</scope>
    <source>
        <strain evidence="5 6">DSM 44099</strain>
    </source>
</reference>
<dbReference type="PANTHER" id="PTHR45947:SF3">
    <property type="entry name" value="SULFOQUINOVOSYL TRANSFERASE SQD2"/>
    <property type="match status" value="1"/>
</dbReference>
<feature type="domain" description="Glycosyl transferase family 1" evidence="3">
    <location>
        <begin position="207"/>
        <end position="359"/>
    </location>
</feature>
<organism evidence="5 6">
    <name type="scientific">Asanoa ferruginea</name>
    <dbReference type="NCBI Taxonomy" id="53367"/>
    <lineage>
        <taxon>Bacteria</taxon>
        <taxon>Bacillati</taxon>
        <taxon>Actinomycetota</taxon>
        <taxon>Actinomycetes</taxon>
        <taxon>Micromonosporales</taxon>
        <taxon>Micromonosporaceae</taxon>
        <taxon>Asanoa</taxon>
    </lineage>
</organism>
<sequence length="400" mass="42909">MRIAMISEHADPSDGAAIGGRGAFVGDLSAALAAAGNEVRVYTRRAAEDGAEMTREREGVDVIRVPAGPARPLSDEELLPYTKDFSRWLVDRWRGDGWIPEVAHAHFWTSGLAAITAGRQTGVPIVQSYHELGSAARRNDVFAGPPQRIGYERVLGRAVDRVVAQSQDELRELVRMGVPRARLVLIPGGVDDDLFQPEGPAQQRGARRRLLSVGALTARKGHQDLISALRLVPDAECVVVGGPPASALGDDPGARELRDLADRYDVGDRVHLVGGVPRREMPLWYRSADLLVAAPWYEPFGLSPLEAMACGVPVIGTAVGGIAETVVEGLTGDLVAQRDPRALGTAIRRLLGDPVRHLAYATAAIDRARQVYSWKRVASQLTAAYSALSGLRTRPSGAVA</sequence>
<keyword evidence="1" id="KW-0328">Glycosyltransferase</keyword>
<dbReference type="Gene3D" id="3.40.50.2000">
    <property type="entry name" value="Glycogen Phosphorylase B"/>
    <property type="match status" value="2"/>
</dbReference>
<dbReference type="InterPro" id="IPR001296">
    <property type="entry name" value="Glyco_trans_1"/>
</dbReference>
<dbReference type="EMBL" id="QUMQ01000001">
    <property type="protein sequence ID" value="REF98631.1"/>
    <property type="molecule type" value="Genomic_DNA"/>
</dbReference>
<evidence type="ECO:0000259" key="4">
    <source>
        <dbReference type="Pfam" id="PF13579"/>
    </source>
</evidence>
<gene>
    <name evidence="5" type="ORF">DFJ67_4649</name>
</gene>
<evidence type="ECO:0000259" key="3">
    <source>
        <dbReference type="Pfam" id="PF00534"/>
    </source>
</evidence>
<dbReference type="OrthoDB" id="9810929at2"/>